<dbReference type="SMART" id="SM01130">
    <property type="entry name" value="DHDPS"/>
    <property type="match status" value="1"/>
</dbReference>
<dbReference type="RefSeq" id="WP_073852158.1">
    <property type="nucleotide sequence ID" value="NZ_LVWA01000005.1"/>
</dbReference>
<evidence type="ECO:0000256" key="2">
    <source>
        <dbReference type="ARBA" id="ARBA00022490"/>
    </source>
</evidence>
<evidence type="ECO:0000313" key="8">
    <source>
        <dbReference type="EMBL" id="OKL40049.1"/>
    </source>
</evidence>
<evidence type="ECO:0000256" key="4">
    <source>
        <dbReference type="ARBA" id="ARBA00023277"/>
    </source>
</evidence>
<comment type="subcellular location">
    <subcellularLocation>
        <location evidence="1">Cytoplasm</location>
    </subcellularLocation>
</comment>
<name>A0A1Q5PCS2_9BACT</name>
<proteinExistence type="inferred from homology"/>
<dbReference type="Proteomes" id="UP000186551">
    <property type="component" value="Unassembled WGS sequence"/>
</dbReference>
<keyword evidence="4" id="KW-0119">Carbohydrate metabolism</keyword>
<comment type="similarity">
    <text evidence="5">Belongs to the DapA family.</text>
</comment>
<keyword evidence="3 5" id="KW-0456">Lyase</keyword>
<gene>
    <name evidence="8" type="ORF">A3841_16980</name>
</gene>
<dbReference type="AlphaFoldDB" id="A0A1Q5PCS2"/>
<organism evidence="8 9">
    <name type="scientific">Pontibacter flavimaris</name>
    <dbReference type="NCBI Taxonomy" id="1797110"/>
    <lineage>
        <taxon>Bacteria</taxon>
        <taxon>Pseudomonadati</taxon>
        <taxon>Bacteroidota</taxon>
        <taxon>Cytophagia</taxon>
        <taxon>Cytophagales</taxon>
        <taxon>Hymenobacteraceae</taxon>
        <taxon>Pontibacter</taxon>
    </lineage>
</organism>
<evidence type="ECO:0000256" key="1">
    <source>
        <dbReference type="ARBA" id="ARBA00004496"/>
    </source>
</evidence>
<dbReference type="GO" id="GO:0016829">
    <property type="term" value="F:lyase activity"/>
    <property type="evidence" value="ECO:0007669"/>
    <property type="project" value="UniProtKB-KW"/>
</dbReference>
<dbReference type="SUPFAM" id="SSF51569">
    <property type="entry name" value="Aldolase"/>
    <property type="match status" value="1"/>
</dbReference>
<sequence length="313" mass="34359">MKQEHIHGLIAAPFTPMHPNGGLHLELIPSYYNLLKANGNTGAFICGSTGEGVSLTLDEKKKVAEAWADATKGDDDFKVITLVGGTCLQDAIDLSRHAQSIGLYAVSFTAPSYFKPASVQMLAECCKAVADAVPQMPFYYYHIPVLTGVGFQMIDLLAEVEGKIPNFMGIKYTHEDFMDYLSCLRFSNGKYDMLWGRDENLLSALVLGAKGGVGSTYNYAAPLYTNLIDAYNKGDMEEARKLQQQSIDMIRLLGKYGGIATGKAYMKLIGLDCGEFRLPVRNMPAAQFQSFKEDVAALGFNEYCSRAPETKYA</sequence>
<keyword evidence="2" id="KW-0963">Cytoplasm</keyword>
<protein>
    <submittedName>
        <fullName evidence="8">Dihydrodipicolinate synthetase</fullName>
    </submittedName>
</protein>
<dbReference type="InterPro" id="IPR013785">
    <property type="entry name" value="Aldolase_TIM"/>
</dbReference>
<dbReference type="PRINTS" id="PR00146">
    <property type="entry name" value="DHPICSNTHASE"/>
</dbReference>
<evidence type="ECO:0000256" key="7">
    <source>
        <dbReference type="PIRSR" id="PIRSR001365-2"/>
    </source>
</evidence>
<dbReference type="EMBL" id="LVWA01000005">
    <property type="protein sequence ID" value="OKL40049.1"/>
    <property type="molecule type" value="Genomic_DNA"/>
</dbReference>
<dbReference type="InterPro" id="IPR002220">
    <property type="entry name" value="DapA-like"/>
</dbReference>
<feature type="active site" description="Proton donor/acceptor" evidence="6">
    <location>
        <position position="141"/>
    </location>
</feature>
<evidence type="ECO:0000313" key="9">
    <source>
        <dbReference type="Proteomes" id="UP000186551"/>
    </source>
</evidence>
<dbReference type="PANTHER" id="PTHR12128:SF21">
    <property type="entry name" value="N-ACETYLNEURAMINATE LYASE"/>
    <property type="match status" value="1"/>
</dbReference>
<dbReference type="PANTHER" id="PTHR12128">
    <property type="entry name" value="DIHYDRODIPICOLINATE SYNTHASE"/>
    <property type="match status" value="1"/>
</dbReference>
<dbReference type="OrthoDB" id="9778880at2"/>
<feature type="binding site" evidence="7">
    <location>
        <position position="213"/>
    </location>
    <ligand>
        <name>pyruvate</name>
        <dbReference type="ChEBI" id="CHEBI:15361"/>
    </ligand>
</feature>
<dbReference type="STRING" id="1797110.A3841_16980"/>
<keyword evidence="9" id="KW-1185">Reference proteome</keyword>
<comment type="caution">
    <text evidence="8">The sequence shown here is derived from an EMBL/GenBank/DDBJ whole genome shotgun (WGS) entry which is preliminary data.</text>
</comment>
<feature type="active site" description="Schiff-base intermediate with substrate" evidence="6">
    <location>
        <position position="171"/>
    </location>
</feature>
<accession>A0A1Q5PCS2</accession>
<dbReference type="Pfam" id="PF00701">
    <property type="entry name" value="DHDPS"/>
    <property type="match status" value="1"/>
</dbReference>
<evidence type="ECO:0000256" key="6">
    <source>
        <dbReference type="PIRSR" id="PIRSR001365-1"/>
    </source>
</evidence>
<dbReference type="PIRSF" id="PIRSF001365">
    <property type="entry name" value="DHDPS"/>
    <property type="match status" value="1"/>
</dbReference>
<evidence type="ECO:0000256" key="3">
    <source>
        <dbReference type="ARBA" id="ARBA00023239"/>
    </source>
</evidence>
<dbReference type="Gene3D" id="3.20.20.70">
    <property type="entry name" value="Aldolase class I"/>
    <property type="match status" value="1"/>
</dbReference>
<reference evidence="8 9" key="1">
    <citation type="submission" date="2016-03" db="EMBL/GenBank/DDBJ databases">
        <title>Genome sequence of Pontibacter sp. nov., of the family cytophagaceae, isolated from marine sediment of the Yellow Sea, China.</title>
        <authorList>
            <person name="Zhang G."/>
            <person name="Zhang R."/>
        </authorList>
    </citation>
    <scope>NUCLEOTIDE SEQUENCE [LARGE SCALE GENOMIC DNA]</scope>
    <source>
        <strain evidence="8 9">S10-8</strain>
    </source>
</reference>
<feature type="binding site" evidence="7">
    <location>
        <position position="49"/>
    </location>
    <ligand>
        <name>pyruvate</name>
        <dbReference type="ChEBI" id="CHEBI:15361"/>
    </ligand>
</feature>
<dbReference type="GO" id="GO:0005737">
    <property type="term" value="C:cytoplasm"/>
    <property type="evidence" value="ECO:0007669"/>
    <property type="project" value="UniProtKB-SubCell"/>
</dbReference>
<evidence type="ECO:0000256" key="5">
    <source>
        <dbReference type="PIRNR" id="PIRNR001365"/>
    </source>
</evidence>